<sequence length="90" mass="9417">MSATLRLWAATLSSMSNLSQNALHWPSSGTGRAGSKAIPGGEGSGERAENCALGFFAVMAWRSRWAAQGRGWSAASLRPTGLTYQSGGEK</sequence>
<keyword evidence="3" id="KW-1185">Reference proteome</keyword>
<proteinExistence type="predicted"/>
<evidence type="ECO:0008006" key="4">
    <source>
        <dbReference type="Google" id="ProtNLM"/>
    </source>
</evidence>
<dbReference type="EMBL" id="AP026708">
    <property type="protein sequence ID" value="BDQ35274.1"/>
    <property type="molecule type" value="Genomic_DNA"/>
</dbReference>
<name>A0ABM8AUX6_9BACT</name>
<reference evidence="2" key="1">
    <citation type="submission" date="2022-08" db="EMBL/GenBank/DDBJ databases">
        <title>Genome Sequence of the sulphate-reducing bacterium, Pseudodesulfovibrio portus JCM14722.</title>
        <authorList>
            <person name="Kondo R."/>
            <person name="Kataoka T."/>
        </authorList>
    </citation>
    <scope>NUCLEOTIDE SEQUENCE</scope>
    <source>
        <strain evidence="2">JCM 14722</strain>
    </source>
</reference>
<feature type="region of interest" description="Disordered" evidence="1">
    <location>
        <begin position="26"/>
        <end position="45"/>
    </location>
</feature>
<organism evidence="2 3">
    <name type="scientific">Pseudodesulfovibrio portus</name>
    <dbReference type="NCBI Taxonomy" id="231439"/>
    <lineage>
        <taxon>Bacteria</taxon>
        <taxon>Pseudomonadati</taxon>
        <taxon>Thermodesulfobacteriota</taxon>
        <taxon>Desulfovibrionia</taxon>
        <taxon>Desulfovibrionales</taxon>
        <taxon>Desulfovibrionaceae</taxon>
    </lineage>
</organism>
<gene>
    <name evidence="2" type="ORF">JCM14722_28160</name>
</gene>
<accession>A0ABM8AUX6</accession>
<evidence type="ECO:0000313" key="3">
    <source>
        <dbReference type="Proteomes" id="UP001061361"/>
    </source>
</evidence>
<evidence type="ECO:0000256" key="1">
    <source>
        <dbReference type="SAM" id="MobiDB-lite"/>
    </source>
</evidence>
<evidence type="ECO:0000313" key="2">
    <source>
        <dbReference type="EMBL" id="BDQ35274.1"/>
    </source>
</evidence>
<protein>
    <recommendedName>
        <fullName evidence="4">Secreted protein</fullName>
    </recommendedName>
</protein>
<dbReference type="Proteomes" id="UP001061361">
    <property type="component" value="Chromosome"/>
</dbReference>